<dbReference type="AlphaFoldDB" id="A0A1B1ADP0"/>
<dbReference type="OrthoDB" id="9775392at2"/>
<dbReference type="SUPFAM" id="SSF46785">
    <property type="entry name" value="Winged helix' DNA-binding domain"/>
    <property type="match status" value="1"/>
</dbReference>
<dbReference type="GO" id="GO:0032993">
    <property type="term" value="C:protein-DNA complex"/>
    <property type="evidence" value="ECO:0007669"/>
    <property type="project" value="TreeGrafter"/>
</dbReference>
<dbReference type="Proteomes" id="UP000092498">
    <property type="component" value="Chromosome"/>
</dbReference>
<evidence type="ECO:0000256" key="1">
    <source>
        <dbReference type="ARBA" id="ARBA00009437"/>
    </source>
</evidence>
<dbReference type="Pfam" id="PF03466">
    <property type="entry name" value="LysR_substrate"/>
    <property type="match status" value="1"/>
</dbReference>
<evidence type="ECO:0000259" key="5">
    <source>
        <dbReference type="PROSITE" id="PS50931"/>
    </source>
</evidence>
<proteinExistence type="inferred from homology"/>
<dbReference type="Pfam" id="PF00126">
    <property type="entry name" value="HTH_1"/>
    <property type="match status" value="1"/>
</dbReference>
<evidence type="ECO:0000313" key="7">
    <source>
        <dbReference type="Proteomes" id="UP000092498"/>
    </source>
</evidence>
<dbReference type="PANTHER" id="PTHR30346:SF10">
    <property type="entry name" value="TRANSCRIPTIONAL REGULATOR OF OXIDATIVE STRESS OXYR"/>
    <property type="match status" value="1"/>
</dbReference>
<evidence type="ECO:0000256" key="2">
    <source>
        <dbReference type="ARBA" id="ARBA00023015"/>
    </source>
</evidence>
<evidence type="ECO:0000256" key="4">
    <source>
        <dbReference type="ARBA" id="ARBA00023163"/>
    </source>
</evidence>
<dbReference type="CDD" id="cd08411">
    <property type="entry name" value="PBP2_OxyR"/>
    <property type="match status" value="1"/>
</dbReference>
<dbReference type="GO" id="GO:0003677">
    <property type="term" value="F:DNA binding"/>
    <property type="evidence" value="ECO:0007669"/>
    <property type="project" value="UniProtKB-KW"/>
</dbReference>
<dbReference type="Gene3D" id="1.10.10.10">
    <property type="entry name" value="Winged helix-like DNA-binding domain superfamily/Winged helix DNA-binding domain"/>
    <property type="match status" value="1"/>
</dbReference>
<dbReference type="InParanoid" id="A0A1B1ADP0"/>
<dbReference type="Gene3D" id="3.40.190.10">
    <property type="entry name" value="Periplasmic binding protein-like II"/>
    <property type="match status" value="2"/>
</dbReference>
<evidence type="ECO:0000313" key="6">
    <source>
        <dbReference type="EMBL" id="ANP44675.1"/>
    </source>
</evidence>
<dbReference type="GO" id="GO:0003700">
    <property type="term" value="F:DNA-binding transcription factor activity"/>
    <property type="evidence" value="ECO:0007669"/>
    <property type="project" value="InterPro"/>
</dbReference>
<comment type="similarity">
    <text evidence="1">Belongs to the LysR transcriptional regulatory family.</text>
</comment>
<name>A0A1B1ADP0_9PROT</name>
<dbReference type="SUPFAM" id="SSF53850">
    <property type="entry name" value="Periplasmic binding protein-like II"/>
    <property type="match status" value="1"/>
</dbReference>
<keyword evidence="7" id="KW-1185">Reference proteome</keyword>
<keyword evidence="3" id="KW-0238">DNA-binding</keyword>
<keyword evidence="4" id="KW-0804">Transcription</keyword>
<dbReference type="InterPro" id="IPR005119">
    <property type="entry name" value="LysR_subst-bd"/>
</dbReference>
<dbReference type="InterPro" id="IPR036388">
    <property type="entry name" value="WH-like_DNA-bd_sf"/>
</dbReference>
<dbReference type="STRING" id="1759059.ATE48_01430"/>
<evidence type="ECO:0000256" key="3">
    <source>
        <dbReference type="ARBA" id="ARBA00023125"/>
    </source>
</evidence>
<dbReference type="PRINTS" id="PR00039">
    <property type="entry name" value="HTHLYSR"/>
</dbReference>
<organism evidence="6 7">
    <name type="scientific">Candidatus Viadribacter manganicus</name>
    <dbReference type="NCBI Taxonomy" id="1759059"/>
    <lineage>
        <taxon>Bacteria</taxon>
        <taxon>Pseudomonadati</taxon>
        <taxon>Pseudomonadota</taxon>
        <taxon>Alphaproteobacteria</taxon>
        <taxon>Hyphomonadales</taxon>
        <taxon>Hyphomonadaceae</taxon>
        <taxon>Candidatus Viadribacter</taxon>
    </lineage>
</organism>
<reference evidence="6 7" key="1">
    <citation type="submission" date="2015-11" db="EMBL/GenBank/DDBJ databases">
        <title>Whole-Genome Sequence of Candidatus Oderbacter manganicum from the National Park Lower Oder Valley, Germany.</title>
        <authorList>
            <person name="Braun B."/>
            <person name="Liere K."/>
            <person name="Szewzyk U."/>
        </authorList>
    </citation>
    <scope>NUCLEOTIDE SEQUENCE [LARGE SCALE GENOMIC DNA]</scope>
    <source>
        <strain evidence="6 7">OTSz_A_272</strain>
    </source>
</reference>
<dbReference type="PANTHER" id="PTHR30346">
    <property type="entry name" value="TRANSCRIPTIONAL DUAL REGULATOR HCAR-RELATED"/>
    <property type="match status" value="1"/>
</dbReference>
<dbReference type="InterPro" id="IPR036390">
    <property type="entry name" value="WH_DNA-bd_sf"/>
</dbReference>
<dbReference type="EMBL" id="CP013244">
    <property type="protein sequence ID" value="ANP44675.1"/>
    <property type="molecule type" value="Genomic_DNA"/>
</dbReference>
<sequence length="295" mass="31545">MPTLRQLQFLTALRAERSFVAAAEAVGVTQPTLSAGIKDLETTLGVTLVERGRLGAVLTPAGEEAAERAASALSEVEELVRAVQTAGEPFSGVFRLGAIPTIAPFLLPRALPLLKRKFPKLRLQLREDLTGRLVEALRARTIDAALIALPYEAHGITSVPIAEDEFLFLCPEDHPLAKRNDLAPEHLRSEEVLLLEDGHCLRDHALAACRLPSSKRSTDVGATSLHTLVQMVGGGMGVTLLPKIAAEAGAAAGAHVAVRQFATPMVGRSLGVAWREGGQREEEARTLAGVLRELF</sequence>
<feature type="domain" description="HTH lysR-type" evidence="5">
    <location>
        <begin position="2"/>
        <end position="59"/>
    </location>
</feature>
<accession>A0A1B1ADP0</accession>
<dbReference type="PROSITE" id="PS50931">
    <property type="entry name" value="HTH_LYSR"/>
    <property type="match status" value="1"/>
</dbReference>
<dbReference type="FunCoup" id="A0A1B1ADP0">
    <property type="interactions" value="202"/>
</dbReference>
<dbReference type="KEGG" id="cbot:ATE48_01430"/>
<dbReference type="InterPro" id="IPR000847">
    <property type="entry name" value="LysR_HTH_N"/>
</dbReference>
<keyword evidence="2" id="KW-0805">Transcription regulation</keyword>
<protein>
    <submittedName>
        <fullName evidence="6">LysR family transcriptional regulator</fullName>
    </submittedName>
</protein>
<gene>
    <name evidence="6" type="ORF">ATE48_01430</name>
</gene>